<dbReference type="SMART" id="SM00382">
    <property type="entry name" value="AAA"/>
    <property type="match status" value="1"/>
</dbReference>
<evidence type="ECO:0000313" key="14">
    <source>
        <dbReference type="Proteomes" id="UP000033865"/>
    </source>
</evidence>
<dbReference type="EC" id="2.7.7.7" evidence="11"/>
<dbReference type="InterPro" id="IPR008921">
    <property type="entry name" value="DNA_pol3_clamp-load_cplx_C"/>
</dbReference>
<dbReference type="PATRIC" id="fig|1618986.3.peg.693"/>
<comment type="function">
    <text evidence="11">DNA polymerase III is a complex, multichain enzyme responsible for most of the replicative synthesis in bacteria. This DNA polymerase also exhibits 3' to 5' exonuclease activity.</text>
</comment>
<dbReference type="FunFam" id="3.40.50.300:FF:000014">
    <property type="entry name" value="DNA polymerase III subunit gamma/tau"/>
    <property type="match status" value="1"/>
</dbReference>
<dbReference type="AlphaFoldDB" id="A0A0G1XTH3"/>
<dbReference type="NCBIfam" id="NF004046">
    <property type="entry name" value="PRK05563.1"/>
    <property type="match status" value="1"/>
</dbReference>
<dbReference type="GO" id="GO:0046872">
    <property type="term" value="F:metal ion binding"/>
    <property type="evidence" value="ECO:0007669"/>
    <property type="project" value="UniProtKB-KW"/>
</dbReference>
<dbReference type="GO" id="GO:0009360">
    <property type="term" value="C:DNA polymerase III complex"/>
    <property type="evidence" value="ECO:0007669"/>
    <property type="project" value="InterPro"/>
</dbReference>
<dbReference type="PANTHER" id="PTHR11669:SF0">
    <property type="entry name" value="PROTEIN STICHEL-LIKE 2"/>
    <property type="match status" value="1"/>
</dbReference>
<dbReference type="CDD" id="cd00009">
    <property type="entry name" value="AAA"/>
    <property type="match status" value="1"/>
</dbReference>
<comment type="subunit">
    <text evidence="11">DNA polymerase III contains a core (composed of alpha, epsilon and theta chains) that associates with a tau subunit. This core dimerizes to form the POLIII' complex. PolIII' associates with the gamma complex (composed of gamma, delta, delta', psi and chi chains) and with the beta chain to form the complete DNA polymerase III complex.</text>
</comment>
<dbReference type="CDD" id="cd18137">
    <property type="entry name" value="HLD_clamp_pol_III_gamma_tau"/>
    <property type="match status" value="1"/>
</dbReference>
<dbReference type="Pfam" id="PF13177">
    <property type="entry name" value="DNA_pol3_delta2"/>
    <property type="match status" value="1"/>
</dbReference>
<keyword evidence="4 11" id="KW-0235">DNA replication</keyword>
<evidence type="ECO:0000256" key="3">
    <source>
        <dbReference type="ARBA" id="ARBA00022695"/>
    </source>
</evidence>
<evidence type="ECO:0000256" key="6">
    <source>
        <dbReference type="ARBA" id="ARBA00022741"/>
    </source>
</evidence>
<evidence type="ECO:0000256" key="8">
    <source>
        <dbReference type="ARBA" id="ARBA00022840"/>
    </source>
</evidence>
<dbReference type="Gene3D" id="1.20.272.10">
    <property type="match status" value="1"/>
</dbReference>
<feature type="domain" description="AAA+ ATPase" evidence="12">
    <location>
        <begin position="35"/>
        <end position="179"/>
    </location>
</feature>
<gene>
    <name evidence="11" type="primary">dnaX</name>
    <name evidence="13" type="ORF">UY82_C0068G0002</name>
</gene>
<keyword evidence="3 11" id="KW-0548">Nucleotidyltransferase</keyword>
<keyword evidence="2 11" id="KW-0808">Transferase</keyword>
<dbReference type="SUPFAM" id="SSF52540">
    <property type="entry name" value="P-loop containing nucleoside triphosphate hydrolases"/>
    <property type="match status" value="1"/>
</dbReference>
<dbReference type="Pfam" id="PF12169">
    <property type="entry name" value="DNA_pol3_gamma3"/>
    <property type="match status" value="1"/>
</dbReference>
<comment type="caution">
    <text evidence="13">The sequence shown here is derived from an EMBL/GenBank/DDBJ whole genome shotgun (WGS) entry which is preliminary data.</text>
</comment>
<keyword evidence="5" id="KW-0479">Metal-binding</keyword>
<comment type="catalytic activity">
    <reaction evidence="10 11">
        <text>DNA(n) + a 2'-deoxyribonucleoside 5'-triphosphate = DNA(n+1) + diphosphate</text>
        <dbReference type="Rhea" id="RHEA:22508"/>
        <dbReference type="Rhea" id="RHEA-COMP:17339"/>
        <dbReference type="Rhea" id="RHEA-COMP:17340"/>
        <dbReference type="ChEBI" id="CHEBI:33019"/>
        <dbReference type="ChEBI" id="CHEBI:61560"/>
        <dbReference type="ChEBI" id="CHEBI:173112"/>
        <dbReference type="EC" id="2.7.7.7"/>
    </reaction>
</comment>
<name>A0A0G1XTH3_9BACT</name>
<evidence type="ECO:0000256" key="9">
    <source>
        <dbReference type="ARBA" id="ARBA00022932"/>
    </source>
</evidence>
<comment type="similarity">
    <text evidence="1 11">Belongs to the DnaX/STICHEL family.</text>
</comment>
<evidence type="ECO:0000256" key="11">
    <source>
        <dbReference type="RuleBase" id="RU364063"/>
    </source>
</evidence>
<evidence type="ECO:0000256" key="5">
    <source>
        <dbReference type="ARBA" id="ARBA00022723"/>
    </source>
</evidence>
<protein>
    <recommendedName>
        <fullName evidence="11">DNA polymerase III subunit gamma/tau</fullName>
        <ecNumber evidence="11">2.7.7.7</ecNumber>
    </recommendedName>
</protein>
<dbReference type="GO" id="GO:0005524">
    <property type="term" value="F:ATP binding"/>
    <property type="evidence" value="ECO:0007669"/>
    <property type="project" value="UniProtKB-KW"/>
</dbReference>
<dbReference type="EMBL" id="LCRN01000068">
    <property type="protein sequence ID" value="KKW34533.1"/>
    <property type="molecule type" value="Genomic_DNA"/>
</dbReference>
<dbReference type="InterPro" id="IPR050238">
    <property type="entry name" value="DNA_Rep/Repair_Clamp_Loader"/>
</dbReference>
<dbReference type="GO" id="GO:0006261">
    <property type="term" value="P:DNA-templated DNA replication"/>
    <property type="evidence" value="ECO:0007669"/>
    <property type="project" value="TreeGrafter"/>
</dbReference>
<evidence type="ECO:0000256" key="2">
    <source>
        <dbReference type="ARBA" id="ARBA00022679"/>
    </source>
</evidence>
<dbReference type="Proteomes" id="UP000033865">
    <property type="component" value="Unassembled WGS sequence"/>
</dbReference>
<keyword evidence="7" id="KW-0862">Zinc</keyword>
<dbReference type="GO" id="GO:0003887">
    <property type="term" value="F:DNA-directed DNA polymerase activity"/>
    <property type="evidence" value="ECO:0007669"/>
    <property type="project" value="UniProtKB-KW"/>
</dbReference>
<dbReference type="InterPro" id="IPR045085">
    <property type="entry name" value="HLD_clamp_pol_III_gamma_tau"/>
</dbReference>
<evidence type="ECO:0000256" key="7">
    <source>
        <dbReference type="ARBA" id="ARBA00022833"/>
    </source>
</evidence>
<evidence type="ECO:0000256" key="1">
    <source>
        <dbReference type="ARBA" id="ARBA00006360"/>
    </source>
</evidence>
<dbReference type="GO" id="GO:0003677">
    <property type="term" value="F:DNA binding"/>
    <property type="evidence" value="ECO:0007669"/>
    <property type="project" value="InterPro"/>
</dbReference>
<dbReference type="PANTHER" id="PTHR11669">
    <property type="entry name" value="REPLICATION FACTOR C / DNA POLYMERASE III GAMMA-TAU SUBUNIT"/>
    <property type="match status" value="1"/>
</dbReference>
<dbReference type="Pfam" id="PF22608">
    <property type="entry name" value="DNAX_ATPase_lid"/>
    <property type="match status" value="1"/>
</dbReference>
<dbReference type="InterPro" id="IPR027417">
    <property type="entry name" value="P-loop_NTPase"/>
</dbReference>
<dbReference type="SUPFAM" id="SSF48019">
    <property type="entry name" value="post-AAA+ oligomerization domain-like"/>
    <property type="match status" value="1"/>
</dbReference>
<keyword evidence="6 11" id="KW-0547">Nucleotide-binding</keyword>
<organism evidence="13 14">
    <name type="scientific">Candidatus Uhrbacteria bacterium GW2011_GWC2_53_7</name>
    <dbReference type="NCBI Taxonomy" id="1618986"/>
    <lineage>
        <taxon>Bacteria</taxon>
        <taxon>Candidatus Uhriibacteriota</taxon>
    </lineage>
</organism>
<evidence type="ECO:0000313" key="13">
    <source>
        <dbReference type="EMBL" id="KKW34533.1"/>
    </source>
</evidence>
<dbReference type="NCBIfam" id="TIGR02397">
    <property type="entry name" value="dnaX_nterm"/>
    <property type="match status" value="1"/>
</dbReference>
<keyword evidence="8 11" id="KW-0067">ATP-binding</keyword>
<evidence type="ECO:0000256" key="10">
    <source>
        <dbReference type="ARBA" id="ARBA00049244"/>
    </source>
</evidence>
<evidence type="ECO:0000259" key="12">
    <source>
        <dbReference type="SMART" id="SM00382"/>
    </source>
</evidence>
<dbReference type="InterPro" id="IPR022754">
    <property type="entry name" value="DNA_pol_III_gamma-3"/>
</dbReference>
<accession>A0A0G1XTH3</accession>
<evidence type="ECO:0000256" key="4">
    <source>
        <dbReference type="ARBA" id="ARBA00022705"/>
    </source>
</evidence>
<proteinExistence type="inferred from homology"/>
<dbReference type="InterPro" id="IPR012763">
    <property type="entry name" value="DNA_pol_III_sug/sutau_N"/>
</dbReference>
<dbReference type="InterPro" id="IPR003593">
    <property type="entry name" value="AAA+_ATPase"/>
</dbReference>
<sequence length="526" mass="57624">METLYRKHRPQTFADLIGQEHVRTTLQNQLKGGCLGHAYLFTGPRGVGKTTTARLLAKAVNCLNRKGGSEPCNACEACLEILGGRSLDVVEMDAASHTGVENVRENIIENVRFAPVLRAFKVFIIDEVHMLSASAFNALLKTLEEPPAHALFILATTEIHKVPDTIVSRTQRFDFRRIGTRELVARLERLVKAEGVTVEETVLEEIARHSEGSQRDAESLLAQVLSLGEKKITMEVASLVLPISPYEEIVSLAELLSKRDVASALVAVDRLIETGTDLDRFVYDMIRYARELLLTRLGGSPGALSDLPESVRDRSVSLAQVFEPRDLTRLMDLLLEASSSRVSIPQLPLEIAIVKFCTEAGSEFPARGGQASPIAPSDPEPRLLHGEISESPLAANSELELVSKDELAEVVMNAEVALPEEADGHVTFKTVEGKWDEVFEKVAQAHTSLGFLLKTARLIGVEGNAVRLGFDFQFHADTMNATKNRDKLEAVMQKVFGSRVKIFGEYVHADADEIVGNVVGELGALS</sequence>
<keyword evidence="9 11" id="KW-0239">DNA-directed DNA polymerase</keyword>
<dbReference type="Gene3D" id="3.40.50.300">
    <property type="entry name" value="P-loop containing nucleotide triphosphate hydrolases"/>
    <property type="match status" value="1"/>
</dbReference>
<dbReference type="Gene3D" id="1.10.8.60">
    <property type="match status" value="1"/>
</dbReference>
<reference evidence="13 14" key="1">
    <citation type="journal article" date="2015" name="Nature">
        <title>rRNA introns, odd ribosomes, and small enigmatic genomes across a large radiation of phyla.</title>
        <authorList>
            <person name="Brown C.T."/>
            <person name="Hug L.A."/>
            <person name="Thomas B.C."/>
            <person name="Sharon I."/>
            <person name="Castelle C.J."/>
            <person name="Singh A."/>
            <person name="Wilkins M.J."/>
            <person name="Williams K.H."/>
            <person name="Banfield J.F."/>
        </authorList>
    </citation>
    <scope>NUCLEOTIDE SEQUENCE [LARGE SCALE GENOMIC DNA]</scope>
</reference>